<dbReference type="RefSeq" id="WP_060798612.1">
    <property type="nucleotide sequence ID" value="NZ_KQ956738.1"/>
</dbReference>
<evidence type="ECO:0000313" key="3">
    <source>
        <dbReference type="EMBL" id="KXA18781.1"/>
    </source>
</evidence>
<evidence type="ECO:0000259" key="2">
    <source>
        <dbReference type="Pfam" id="PF07158"/>
    </source>
</evidence>
<feature type="transmembrane region" description="Helical" evidence="1">
    <location>
        <begin position="398"/>
        <end position="419"/>
    </location>
</feature>
<dbReference type="PATRIC" id="fig|851.8.peg.1632"/>
<feature type="transmembrane region" description="Helical" evidence="1">
    <location>
        <begin position="55"/>
        <end position="72"/>
    </location>
</feature>
<feature type="transmembrane region" description="Helical" evidence="1">
    <location>
        <begin position="92"/>
        <end position="112"/>
    </location>
</feature>
<name>A0A133NR80_FUSNU</name>
<dbReference type="InterPro" id="IPR009827">
    <property type="entry name" value="MatC_N"/>
</dbReference>
<dbReference type="Pfam" id="PF07158">
    <property type="entry name" value="MatC_N"/>
    <property type="match status" value="1"/>
</dbReference>
<accession>A0A133NR80</accession>
<evidence type="ECO:0000256" key="1">
    <source>
        <dbReference type="SAM" id="Phobius"/>
    </source>
</evidence>
<keyword evidence="1" id="KW-1133">Transmembrane helix</keyword>
<feature type="transmembrane region" description="Helical" evidence="1">
    <location>
        <begin position="6"/>
        <end position="21"/>
    </location>
</feature>
<dbReference type="eggNOG" id="COG1055">
    <property type="taxonomic scope" value="Bacteria"/>
</dbReference>
<keyword evidence="1" id="KW-0472">Membrane</keyword>
<dbReference type="EMBL" id="LRPY01000167">
    <property type="protein sequence ID" value="KXA18781.1"/>
    <property type="molecule type" value="Genomic_DNA"/>
</dbReference>
<feature type="transmembrane region" description="Helical" evidence="1">
    <location>
        <begin position="220"/>
        <end position="253"/>
    </location>
</feature>
<keyword evidence="4" id="KW-1185">Reference proteome</keyword>
<feature type="transmembrane region" description="Helical" evidence="1">
    <location>
        <begin position="350"/>
        <end position="378"/>
    </location>
</feature>
<sequence length="420" mass="45023">MEMLSYVSLITLIIAIVLGFFKKTNVGIIAIAMTFFLGKYFGIKDKDIIKGFSSSLFLTMTGVSYLFGLLSANNTLENLSAKIVSITGKNKILLPIIMFLLGALLCAVGPGAIPTLAIMPIIAVPIAVAAGYNPVMLAIIAQCGVMGARMSPLTPEAAVVIELMNGQGLDSKMLPIFLSHILTGFLISVFTFIYYKGWKIEKNLGININNEIKFNKKQILSLLGLIIMIITVIMFKVNVGLMAFAVAAILVLLGAGDEKKAISKIPWNVILLVLGVGVLMNIVSLSGGITLMAEGMTKIMTPKTAPPIMAISASIMSFFSSGLGVVFPTLIPTSSIIADNLGIANYAKELVAMVTVGGTFTGISPISTTGALIMSAVISDEQVKDKFPQNKLFLELVFWAFFTILLEVVLAYLGIYKFFF</sequence>
<feature type="transmembrane region" description="Helical" evidence="1">
    <location>
        <begin position="265"/>
        <end position="288"/>
    </location>
</feature>
<feature type="transmembrane region" description="Helical" evidence="1">
    <location>
        <begin position="174"/>
        <end position="195"/>
    </location>
</feature>
<gene>
    <name evidence="3" type="ORF">HMPREF3221_01619</name>
</gene>
<reference evidence="4" key="1">
    <citation type="submission" date="2016-01" db="EMBL/GenBank/DDBJ databases">
        <authorList>
            <person name="Mitreva M."/>
            <person name="Pepin K.H."/>
            <person name="Mihindukulasuriya K.A."/>
            <person name="Fulton R."/>
            <person name="Fronick C."/>
            <person name="O'Laughlin M."/>
            <person name="Miner T."/>
            <person name="Herter B."/>
            <person name="Rosa B.A."/>
            <person name="Cordes M."/>
            <person name="Tomlinson C."/>
            <person name="Wollam A."/>
            <person name="Palsikar V.B."/>
            <person name="Mardis E.R."/>
            <person name="Wilson R.K."/>
        </authorList>
    </citation>
    <scope>NUCLEOTIDE SEQUENCE [LARGE SCALE GENOMIC DNA]</scope>
    <source>
        <strain evidence="4">MJR7757B</strain>
    </source>
</reference>
<feature type="transmembrane region" description="Helical" evidence="1">
    <location>
        <begin position="26"/>
        <end position="43"/>
    </location>
</feature>
<organism evidence="3 4">
    <name type="scientific">Fusobacterium nucleatum</name>
    <dbReference type="NCBI Taxonomy" id="851"/>
    <lineage>
        <taxon>Bacteria</taxon>
        <taxon>Fusobacteriati</taxon>
        <taxon>Fusobacteriota</taxon>
        <taxon>Fusobacteriia</taxon>
        <taxon>Fusobacteriales</taxon>
        <taxon>Fusobacteriaceae</taxon>
        <taxon>Fusobacterium</taxon>
    </lineage>
</organism>
<feature type="transmembrane region" description="Helical" evidence="1">
    <location>
        <begin position="118"/>
        <end position="141"/>
    </location>
</feature>
<keyword evidence="1" id="KW-0812">Transmembrane</keyword>
<feature type="transmembrane region" description="Helical" evidence="1">
    <location>
        <begin position="308"/>
        <end position="330"/>
    </location>
</feature>
<protein>
    <submittedName>
        <fullName evidence="3">Dicarboxylate carrier MatC domain protein</fullName>
    </submittedName>
</protein>
<comment type="caution">
    <text evidence="3">The sequence shown here is derived from an EMBL/GenBank/DDBJ whole genome shotgun (WGS) entry which is preliminary data.</text>
</comment>
<dbReference type="AlphaFoldDB" id="A0A133NR80"/>
<feature type="domain" description="Dicarboxylate carrier MatC N-terminal" evidence="2">
    <location>
        <begin position="7"/>
        <end position="146"/>
    </location>
</feature>
<dbReference type="STRING" id="1408287.GCA_000493815_01851"/>
<dbReference type="Proteomes" id="UP000070401">
    <property type="component" value="Unassembled WGS sequence"/>
</dbReference>
<evidence type="ECO:0000313" key="4">
    <source>
        <dbReference type="Proteomes" id="UP000070401"/>
    </source>
</evidence>
<proteinExistence type="predicted"/>